<evidence type="ECO:0000256" key="4">
    <source>
        <dbReference type="ARBA" id="ARBA00023163"/>
    </source>
</evidence>
<dbReference type="PANTHER" id="PTHR30537:SF5">
    <property type="entry name" value="HTH-TYPE TRANSCRIPTIONAL ACTIVATOR TTDR-RELATED"/>
    <property type="match status" value="1"/>
</dbReference>
<organism evidence="6 7">
    <name type="scientific">Sandaracinus amylolyticus</name>
    <dbReference type="NCBI Taxonomy" id="927083"/>
    <lineage>
        <taxon>Bacteria</taxon>
        <taxon>Pseudomonadati</taxon>
        <taxon>Myxococcota</taxon>
        <taxon>Polyangia</taxon>
        <taxon>Polyangiales</taxon>
        <taxon>Sandaracinaceae</taxon>
        <taxon>Sandaracinus</taxon>
    </lineage>
</organism>
<dbReference type="GO" id="GO:0003700">
    <property type="term" value="F:DNA-binding transcription factor activity"/>
    <property type="evidence" value="ECO:0007669"/>
    <property type="project" value="InterPro"/>
</dbReference>
<dbReference type="PANTHER" id="PTHR30537">
    <property type="entry name" value="HTH-TYPE TRANSCRIPTIONAL REGULATOR"/>
    <property type="match status" value="1"/>
</dbReference>
<dbReference type="AlphaFoldDB" id="A0A0F6W1N4"/>
<sequence>MNLSHVETFVRVAEARSFSEVARSLALPTSSISRMIAQLERDLGAKLLERTTRRIALTAVGRAFYEHASRALGELSEGERRVTELQRDPRGEVRITAPGDLDDGFFARCLADLAIAHPRIRVTCALSNRYVDLAGERFDLALRVSYGLPDSSLIARPLGRYRAWLVASADYVARRGAPERPEDLARHEIVLMAPRDGVSRLSLSGPGGEQEIDVRGRVACDDLRFARDLVIAGAGIGVLAIAPGAREPADARLVRVLPEHELRAPTLYLVTTSAKRLPTRVAVVRDFLASAYAAV</sequence>
<protein>
    <submittedName>
        <fullName evidence="6">Transcriptional regulator, LysR family protein</fullName>
    </submittedName>
</protein>
<dbReference type="PROSITE" id="PS50931">
    <property type="entry name" value="HTH_LYSR"/>
    <property type="match status" value="1"/>
</dbReference>
<gene>
    <name evidence="6" type="ORF">DB32_002120</name>
</gene>
<keyword evidence="2" id="KW-0805">Transcription regulation</keyword>
<dbReference type="EMBL" id="CP011125">
    <property type="protein sequence ID" value="AKF04971.1"/>
    <property type="molecule type" value="Genomic_DNA"/>
</dbReference>
<name>A0A0F6W1N4_9BACT</name>
<dbReference type="STRING" id="927083.DB32_002120"/>
<dbReference type="InterPro" id="IPR036388">
    <property type="entry name" value="WH-like_DNA-bd_sf"/>
</dbReference>
<dbReference type="InterPro" id="IPR036390">
    <property type="entry name" value="WH_DNA-bd_sf"/>
</dbReference>
<evidence type="ECO:0000256" key="2">
    <source>
        <dbReference type="ARBA" id="ARBA00023015"/>
    </source>
</evidence>
<dbReference type="Pfam" id="PF03466">
    <property type="entry name" value="LysR_substrate"/>
    <property type="match status" value="1"/>
</dbReference>
<dbReference type="Pfam" id="PF00126">
    <property type="entry name" value="HTH_1"/>
    <property type="match status" value="1"/>
</dbReference>
<keyword evidence="3" id="KW-0238">DNA-binding</keyword>
<dbReference type="InterPro" id="IPR058163">
    <property type="entry name" value="LysR-type_TF_proteobact-type"/>
</dbReference>
<dbReference type="GO" id="GO:0006351">
    <property type="term" value="P:DNA-templated transcription"/>
    <property type="evidence" value="ECO:0007669"/>
    <property type="project" value="TreeGrafter"/>
</dbReference>
<feature type="domain" description="HTH lysR-type" evidence="5">
    <location>
        <begin position="1"/>
        <end position="58"/>
    </location>
</feature>
<dbReference type="SUPFAM" id="SSF53850">
    <property type="entry name" value="Periplasmic binding protein-like II"/>
    <property type="match status" value="1"/>
</dbReference>
<dbReference type="KEGG" id="samy:DB32_002120"/>
<dbReference type="Gene3D" id="1.10.10.10">
    <property type="entry name" value="Winged helix-like DNA-binding domain superfamily/Winged helix DNA-binding domain"/>
    <property type="match status" value="1"/>
</dbReference>
<evidence type="ECO:0000259" key="5">
    <source>
        <dbReference type="PROSITE" id="PS50931"/>
    </source>
</evidence>
<proteinExistence type="inferred from homology"/>
<comment type="similarity">
    <text evidence="1">Belongs to the LysR transcriptional regulatory family.</text>
</comment>
<evidence type="ECO:0000313" key="7">
    <source>
        <dbReference type="Proteomes" id="UP000034883"/>
    </source>
</evidence>
<dbReference type="Proteomes" id="UP000034883">
    <property type="component" value="Chromosome"/>
</dbReference>
<keyword evidence="7" id="KW-1185">Reference proteome</keyword>
<evidence type="ECO:0000313" key="6">
    <source>
        <dbReference type="EMBL" id="AKF04971.1"/>
    </source>
</evidence>
<keyword evidence="4" id="KW-0804">Transcription</keyword>
<accession>A0A0F6W1N4</accession>
<evidence type="ECO:0000256" key="1">
    <source>
        <dbReference type="ARBA" id="ARBA00009437"/>
    </source>
</evidence>
<dbReference type="CDD" id="cd08422">
    <property type="entry name" value="PBP2_CrgA_like"/>
    <property type="match status" value="1"/>
</dbReference>
<reference evidence="6 7" key="1">
    <citation type="submission" date="2015-03" db="EMBL/GenBank/DDBJ databases">
        <title>Genome assembly of Sandaracinus amylolyticus DSM 53668.</title>
        <authorList>
            <person name="Sharma G."/>
            <person name="Subramanian S."/>
        </authorList>
    </citation>
    <scope>NUCLEOTIDE SEQUENCE [LARGE SCALE GENOMIC DNA]</scope>
    <source>
        <strain evidence="6 7">DSM 53668</strain>
    </source>
</reference>
<dbReference type="GO" id="GO:0043565">
    <property type="term" value="F:sequence-specific DNA binding"/>
    <property type="evidence" value="ECO:0007669"/>
    <property type="project" value="TreeGrafter"/>
</dbReference>
<dbReference type="Gene3D" id="3.40.190.290">
    <property type="match status" value="1"/>
</dbReference>
<dbReference type="InterPro" id="IPR000847">
    <property type="entry name" value="LysR_HTH_N"/>
</dbReference>
<dbReference type="FunFam" id="1.10.10.10:FF:000001">
    <property type="entry name" value="LysR family transcriptional regulator"/>
    <property type="match status" value="1"/>
</dbReference>
<evidence type="ECO:0000256" key="3">
    <source>
        <dbReference type="ARBA" id="ARBA00023125"/>
    </source>
</evidence>
<dbReference type="SUPFAM" id="SSF46785">
    <property type="entry name" value="Winged helix' DNA-binding domain"/>
    <property type="match status" value="1"/>
</dbReference>
<dbReference type="InterPro" id="IPR005119">
    <property type="entry name" value="LysR_subst-bd"/>
</dbReference>